<dbReference type="EMBL" id="CP050063">
    <property type="protein sequence ID" value="QIP14708.1"/>
    <property type="molecule type" value="Genomic_DNA"/>
</dbReference>
<reference evidence="2 3" key="1">
    <citation type="submission" date="2020-03" db="EMBL/GenBank/DDBJ databases">
        <authorList>
            <person name="Kim M.K."/>
        </authorList>
    </citation>
    <scope>NUCLEOTIDE SEQUENCE [LARGE SCALE GENOMIC DNA]</scope>
    <source>
        <strain evidence="2 3">BT328</strain>
    </source>
</reference>
<sequence length="51" mass="5960">MQIQTTKLIDWLQLHVQYVYFTLTMALILLAIKLVAPARTKDHPTKPRRSP</sequence>
<dbReference type="KEGG" id="spib:G8759_19865"/>
<evidence type="ECO:0000313" key="3">
    <source>
        <dbReference type="Proteomes" id="UP000501802"/>
    </source>
</evidence>
<name>A0A6G9AQQ9_9BACT</name>
<accession>A0A6G9AQQ9</accession>
<dbReference type="AlphaFoldDB" id="A0A6G9AQQ9"/>
<keyword evidence="1" id="KW-1133">Transmembrane helix</keyword>
<protein>
    <submittedName>
        <fullName evidence="2">Uncharacterized protein</fullName>
    </submittedName>
</protein>
<keyword evidence="1" id="KW-0472">Membrane</keyword>
<gene>
    <name evidence="2" type="ORF">G8759_19865</name>
</gene>
<feature type="transmembrane region" description="Helical" evidence="1">
    <location>
        <begin position="18"/>
        <end position="36"/>
    </location>
</feature>
<keyword evidence="1" id="KW-0812">Transmembrane</keyword>
<dbReference type="RefSeq" id="WP_167211305.1">
    <property type="nucleotide sequence ID" value="NZ_CP050063.1"/>
</dbReference>
<organism evidence="2 3">
    <name type="scientific">Spirosoma aureum</name>
    <dbReference type="NCBI Taxonomy" id="2692134"/>
    <lineage>
        <taxon>Bacteria</taxon>
        <taxon>Pseudomonadati</taxon>
        <taxon>Bacteroidota</taxon>
        <taxon>Cytophagia</taxon>
        <taxon>Cytophagales</taxon>
        <taxon>Cytophagaceae</taxon>
        <taxon>Spirosoma</taxon>
    </lineage>
</organism>
<dbReference type="Proteomes" id="UP000501802">
    <property type="component" value="Chromosome"/>
</dbReference>
<evidence type="ECO:0000313" key="2">
    <source>
        <dbReference type="EMBL" id="QIP14708.1"/>
    </source>
</evidence>
<proteinExistence type="predicted"/>
<evidence type="ECO:0000256" key="1">
    <source>
        <dbReference type="SAM" id="Phobius"/>
    </source>
</evidence>
<keyword evidence="3" id="KW-1185">Reference proteome</keyword>